<comment type="caution">
    <text evidence="2">The sequence shown here is derived from an EMBL/GenBank/DDBJ whole genome shotgun (WGS) entry which is preliminary data.</text>
</comment>
<gene>
    <name evidence="2" type="ORF">C4K68_03465</name>
</gene>
<evidence type="ECO:0000256" key="1">
    <source>
        <dbReference type="SAM" id="SignalP"/>
    </source>
</evidence>
<dbReference type="Pfam" id="PF10670">
    <property type="entry name" value="DUF4198"/>
    <property type="match status" value="1"/>
</dbReference>
<proteinExistence type="predicted"/>
<protein>
    <submittedName>
        <fullName evidence="2">DUF4198 domain-containing protein</fullName>
    </submittedName>
</protein>
<accession>A0A2S5KUY5</accession>
<dbReference type="EMBL" id="PRLP01000012">
    <property type="protein sequence ID" value="PPC78580.1"/>
    <property type="molecule type" value="Genomic_DNA"/>
</dbReference>
<dbReference type="OrthoDB" id="9780723at2"/>
<sequence>MNALLCCLGLSKRLIRWGAGAAAGMVISVSAQAQFQEIIPDQAILQDVLQRHLHLDIRFTHPMDMGPVLPMDYPEEVGVIANGRRTILTDKLQTNTEDGAQTFSLDYEVKAPGDHIFYIVPTPYWDSSEQKMISQYAKVIVDAYGAGNGWDVLVGMPMEIQPLSRPYALWAGNVFQGVVLRHGEPVPYAELSVAYHNDGSVIPPADSYSEQIIRADINGTFTYGIPKAGWWGFAAAAMANDPLKNPEGEAVNHEETGVIWVHALDIHKAH</sequence>
<evidence type="ECO:0000313" key="3">
    <source>
        <dbReference type="Proteomes" id="UP000238196"/>
    </source>
</evidence>
<feature type="chain" id="PRO_5015403829" evidence="1">
    <location>
        <begin position="34"/>
        <end position="270"/>
    </location>
</feature>
<dbReference type="InterPro" id="IPR019613">
    <property type="entry name" value="DUF4198"/>
</dbReference>
<feature type="signal peptide" evidence="1">
    <location>
        <begin position="1"/>
        <end position="33"/>
    </location>
</feature>
<name>A0A2S5KUY5_9PROT</name>
<organism evidence="2 3">
    <name type="scientific">Proteobacteria bacterium 228</name>
    <dbReference type="NCBI Taxonomy" id="2083153"/>
    <lineage>
        <taxon>Bacteria</taxon>
        <taxon>Pseudomonadati</taxon>
        <taxon>Pseudomonadota</taxon>
    </lineage>
</organism>
<keyword evidence="1" id="KW-0732">Signal</keyword>
<dbReference type="Proteomes" id="UP000238196">
    <property type="component" value="Unassembled WGS sequence"/>
</dbReference>
<evidence type="ECO:0000313" key="2">
    <source>
        <dbReference type="EMBL" id="PPC78580.1"/>
    </source>
</evidence>
<dbReference type="AlphaFoldDB" id="A0A2S5KUY5"/>
<reference evidence="2 3" key="1">
    <citation type="submission" date="2018-02" db="EMBL/GenBank/DDBJ databases">
        <title>novel marine gammaproteobacteria from coastal saline agro ecosystem.</title>
        <authorList>
            <person name="Krishnan R."/>
            <person name="Ramesh Kumar N."/>
        </authorList>
    </citation>
    <scope>NUCLEOTIDE SEQUENCE [LARGE SCALE GENOMIC DNA]</scope>
    <source>
        <strain evidence="2 3">228</strain>
    </source>
</reference>